<proteinExistence type="predicted"/>
<protein>
    <submittedName>
        <fullName evidence="2">Uncharacterized protein</fullName>
    </submittedName>
</protein>
<feature type="region of interest" description="Disordered" evidence="1">
    <location>
        <begin position="73"/>
        <end position="99"/>
    </location>
</feature>
<organism evidence="2 3">
    <name type="scientific">Euphydryas editha</name>
    <name type="common">Edith's checkerspot</name>
    <dbReference type="NCBI Taxonomy" id="104508"/>
    <lineage>
        <taxon>Eukaryota</taxon>
        <taxon>Metazoa</taxon>
        <taxon>Ecdysozoa</taxon>
        <taxon>Arthropoda</taxon>
        <taxon>Hexapoda</taxon>
        <taxon>Insecta</taxon>
        <taxon>Pterygota</taxon>
        <taxon>Neoptera</taxon>
        <taxon>Endopterygota</taxon>
        <taxon>Lepidoptera</taxon>
        <taxon>Glossata</taxon>
        <taxon>Ditrysia</taxon>
        <taxon>Papilionoidea</taxon>
        <taxon>Nymphalidae</taxon>
        <taxon>Nymphalinae</taxon>
        <taxon>Euphydryas</taxon>
    </lineage>
</organism>
<dbReference type="Proteomes" id="UP001153954">
    <property type="component" value="Unassembled WGS sequence"/>
</dbReference>
<feature type="compositionally biased region" description="Low complexity" evidence="1">
    <location>
        <begin position="576"/>
        <end position="586"/>
    </location>
</feature>
<comment type="caution">
    <text evidence="2">The sequence shown here is derived from an EMBL/GenBank/DDBJ whole genome shotgun (WGS) entry which is preliminary data.</text>
</comment>
<evidence type="ECO:0000313" key="3">
    <source>
        <dbReference type="Proteomes" id="UP001153954"/>
    </source>
</evidence>
<keyword evidence="3" id="KW-1185">Reference proteome</keyword>
<name>A0AAU9UPC8_EUPED</name>
<dbReference type="EMBL" id="CAKOGL010000022">
    <property type="protein sequence ID" value="CAH2099962.1"/>
    <property type="molecule type" value="Genomic_DNA"/>
</dbReference>
<sequence length="901" mass="101082">MSSKPNLTSSNENVVYKKDKIIHCRNKNYYILYKLKSFEKCVSSSDEDFIMAKNKHKRRRLLSRSSNETLVIDGNHISKNSQHSDNEEEKSDLNQTKEKDVSDIECVHIDDSDSTLSCNSKAVSNNEELTVRKSPAKLSVESEKVIQNVIAMCYNKFLKRLDDMSVGKKTNAGYVEHCLQPKILSMGQKVITSTGLNSTGLLRYMEHKDLDVNWIQKRQKTVHIKTTLRNDRNNDSCYPMWKNLKGLDKYYVPNDFIDYFEKITKTKHYSSENKKVTNSVTQCVKKNCVGEVEKTVTAEKNNVKSSNSVLYLKTPDRENQTMLKKLLNENPVANPKQLPKKASSELMSLLSNKQMSNSEESNCDKNIDKSNDEQTMPIIISTISLANNSTSIDKEITQTTNKPESIVDPKSKLAVPRIKVKPVSELMPEKKNNQPQSSVSPSNNWNTTFYNGGQNTRVQNENIPIVYMINNAASCSNTNSQQTSNSYPQYKMNANSSNILVTPCSNASNVIVNPQQNEQAYTSNYTQYNIHTHRSNIFVSPNSNASSGIINSEQPNTSYSHYIMNQTSSNICVTPSSNASSSMLNSQQPNTNYSQYSMNATSSNVRDTLTSNASSSMLNSQQPNTNYSQYSMNATSSNVRDTPTSNASSSILNSQQPNASHSQYIATSSNGLVTQSSNESSNIDINRRPNTSYVPYDMNITTSNLHAIPSCSNVISQPSNTVGTSLYNNNNNNSKSPNVALASSLKISSEKIDTQKPSNEQYVTMHTVELPNKKTNSPFRYLQDLLEIHNLVLLDSVGVASNPMSCLIKFKLVFHQEFNAAVTLCLSLFYKENTFCIRVKDVDSKDIDIAKLSPFWQWEILKEFKGDIVAKLYKNASKIGPDVLNKTNYFVTLLSTIVYTK</sequence>
<dbReference type="AlphaFoldDB" id="A0AAU9UPC8"/>
<evidence type="ECO:0000256" key="1">
    <source>
        <dbReference type="SAM" id="MobiDB-lite"/>
    </source>
</evidence>
<reference evidence="2" key="1">
    <citation type="submission" date="2022-03" db="EMBL/GenBank/DDBJ databases">
        <authorList>
            <person name="Tunstrom K."/>
        </authorList>
    </citation>
    <scope>NUCLEOTIDE SEQUENCE</scope>
</reference>
<feature type="region of interest" description="Disordered" evidence="1">
    <location>
        <begin position="576"/>
        <end position="661"/>
    </location>
</feature>
<accession>A0AAU9UPC8</accession>
<feature type="compositionally biased region" description="Polar residues" evidence="1">
    <location>
        <begin position="587"/>
        <end position="661"/>
    </location>
</feature>
<gene>
    <name evidence="2" type="ORF">EEDITHA_LOCUS14880</name>
</gene>
<evidence type="ECO:0000313" key="2">
    <source>
        <dbReference type="EMBL" id="CAH2099962.1"/>
    </source>
</evidence>